<dbReference type="EMBL" id="LN734002">
    <property type="protein sequence ID" value="CEP19070.1"/>
    <property type="molecule type" value="Genomic_DNA"/>
</dbReference>
<sequence length="78" mass="8814">MHKSNTNSPWSRCWSLPSLQSRLSSMFEHASKSIRNGKVIPQQLQRQQQQSSLLVIASSIQNTFSNLGSLFNFECIAC</sequence>
<reference evidence="1 2" key="1">
    <citation type="submission" date="2014-09" db="EMBL/GenBank/DDBJ databases">
        <authorList>
            <person name="Ellenberger Sabrina"/>
        </authorList>
    </citation>
    <scope>NUCLEOTIDE SEQUENCE [LARGE SCALE GENOMIC DNA]</scope>
    <source>
        <strain evidence="1 2">CBS 412.66</strain>
    </source>
</reference>
<protein>
    <submittedName>
        <fullName evidence="1">Uncharacterized protein</fullName>
    </submittedName>
</protein>
<name>A0A0B7NU80_9FUNG</name>
<keyword evidence="2" id="KW-1185">Reference proteome</keyword>
<dbReference type="AlphaFoldDB" id="A0A0B7NU80"/>
<evidence type="ECO:0000313" key="2">
    <source>
        <dbReference type="Proteomes" id="UP000054107"/>
    </source>
</evidence>
<gene>
    <name evidence="1" type="primary">PARPA_13382.1 scaffold 46804</name>
</gene>
<organism evidence="1 2">
    <name type="scientific">Parasitella parasitica</name>
    <dbReference type="NCBI Taxonomy" id="35722"/>
    <lineage>
        <taxon>Eukaryota</taxon>
        <taxon>Fungi</taxon>
        <taxon>Fungi incertae sedis</taxon>
        <taxon>Mucoromycota</taxon>
        <taxon>Mucoromycotina</taxon>
        <taxon>Mucoromycetes</taxon>
        <taxon>Mucorales</taxon>
        <taxon>Mucorineae</taxon>
        <taxon>Mucoraceae</taxon>
        <taxon>Parasitella</taxon>
    </lineage>
</organism>
<accession>A0A0B7NU80</accession>
<dbReference type="Proteomes" id="UP000054107">
    <property type="component" value="Unassembled WGS sequence"/>
</dbReference>
<proteinExistence type="predicted"/>
<evidence type="ECO:0000313" key="1">
    <source>
        <dbReference type="EMBL" id="CEP19070.1"/>
    </source>
</evidence>